<reference evidence="2 3" key="1">
    <citation type="submission" date="2015-11" db="EMBL/GenBank/DDBJ databases">
        <authorList>
            <person name="Sahl J."/>
            <person name="Wagner D."/>
            <person name="Keim P."/>
        </authorList>
    </citation>
    <scope>NUCLEOTIDE SEQUENCE [LARGE SCALE GENOMIC DNA]</scope>
    <source>
        <strain evidence="2 3">BDU18</strain>
    </source>
</reference>
<evidence type="ECO:0000313" key="2">
    <source>
        <dbReference type="EMBL" id="KWZ42422.1"/>
    </source>
</evidence>
<keyword evidence="3" id="KW-1185">Reference proteome</keyword>
<protein>
    <submittedName>
        <fullName evidence="2">Uncharacterized protein</fullName>
    </submittedName>
</protein>
<sequence>MRRAAEHAARRATGGPTWPGKPRRRSFGQPPHSRAARRARASSIAASPLGRTRSAAPPRGRVVRLHAPGTRAPSVHRATRVARIAALPT</sequence>
<dbReference type="EMBL" id="LNJQ01000001">
    <property type="protein sequence ID" value="KWZ42422.1"/>
    <property type="molecule type" value="Genomic_DNA"/>
</dbReference>
<accession>A0ABR5TBP7</accession>
<feature type="region of interest" description="Disordered" evidence="1">
    <location>
        <begin position="1"/>
        <end position="61"/>
    </location>
</feature>
<dbReference type="Proteomes" id="UP000070255">
    <property type="component" value="Unassembled WGS sequence"/>
</dbReference>
<organism evidence="2 3">
    <name type="scientific">Burkholderia savannae</name>
    <dbReference type="NCBI Taxonomy" id="1637837"/>
    <lineage>
        <taxon>Bacteria</taxon>
        <taxon>Pseudomonadati</taxon>
        <taxon>Pseudomonadota</taxon>
        <taxon>Betaproteobacteria</taxon>
        <taxon>Burkholderiales</taxon>
        <taxon>Burkholderiaceae</taxon>
        <taxon>Burkholderia</taxon>
        <taxon>pseudomallei group</taxon>
    </lineage>
</organism>
<comment type="caution">
    <text evidence="2">The sequence shown here is derived from an EMBL/GenBank/DDBJ whole genome shotgun (WGS) entry which is preliminary data.</text>
</comment>
<evidence type="ECO:0000256" key="1">
    <source>
        <dbReference type="SAM" id="MobiDB-lite"/>
    </source>
</evidence>
<evidence type="ECO:0000313" key="3">
    <source>
        <dbReference type="Proteomes" id="UP000070255"/>
    </source>
</evidence>
<name>A0ABR5TBP7_9BURK</name>
<proteinExistence type="predicted"/>
<gene>
    <name evidence="2" type="ORF">WS72_05730</name>
</gene>